<protein>
    <submittedName>
        <fullName evidence="2">Alanine racemase</fullName>
    </submittedName>
</protein>
<name>A0A1T3NYW6_9ACTN</name>
<dbReference type="AlphaFoldDB" id="A0A1T3NYW6"/>
<dbReference type="InterPro" id="IPR001608">
    <property type="entry name" value="Ala_racemase_N"/>
</dbReference>
<dbReference type="OrthoDB" id="2986620at2"/>
<dbReference type="EMBL" id="MWQN01000001">
    <property type="protein sequence ID" value="OPC82018.1"/>
    <property type="molecule type" value="Genomic_DNA"/>
</dbReference>
<dbReference type="STRING" id="159449.B4N89_14680"/>
<organism evidence="2 3">
    <name type="scientific">Embleya scabrispora</name>
    <dbReference type="NCBI Taxonomy" id="159449"/>
    <lineage>
        <taxon>Bacteria</taxon>
        <taxon>Bacillati</taxon>
        <taxon>Actinomycetota</taxon>
        <taxon>Actinomycetes</taxon>
        <taxon>Kitasatosporales</taxon>
        <taxon>Streptomycetaceae</taxon>
        <taxon>Embleya</taxon>
    </lineage>
</organism>
<dbReference type="RefSeq" id="WP_078976290.1">
    <property type="nucleotide sequence ID" value="NZ_MWQN01000001.1"/>
</dbReference>
<gene>
    <name evidence="2" type="ORF">B4N89_14680</name>
</gene>
<feature type="domain" description="Alanine racemase N-terminal" evidence="1">
    <location>
        <begin position="9"/>
        <end position="149"/>
    </location>
</feature>
<dbReference type="eggNOG" id="COG0787">
    <property type="taxonomic scope" value="Bacteria"/>
</dbReference>
<reference evidence="2 3" key="1">
    <citation type="submission" date="2017-03" db="EMBL/GenBank/DDBJ databases">
        <title>Draft genome sequence of Streptomyces scabrisporus NF3, endophyte isolated from Amphipterygium adstringens.</title>
        <authorList>
            <person name="Vazquez M."/>
            <person name="Ceapa C.D."/>
            <person name="Rodriguez Luna D."/>
            <person name="Sanchez Esquivel S."/>
        </authorList>
    </citation>
    <scope>NUCLEOTIDE SEQUENCE [LARGE SCALE GENOMIC DNA]</scope>
    <source>
        <strain evidence="2 3">NF3</strain>
    </source>
</reference>
<dbReference type="Pfam" id="PF01168">
    <property type="entry name" value="Ala_racemase_N"/>
    <property type="match status" value="1"/>
</dbReference>
<comment type="caution">
    <text evidence="2">The sequence shown here is derived from an EMBL/GenBank/DDBJ whole genome shotgun (WGS) entry which is preliminary data.</text>
</comment>
<proteinExistence type="predicted"/>
<dbReference type="InterPro" id="IPR029066">
    <property type="entry name" value="PLP-binding_barrel"/>
</dbReference>
<dbReference type="SUPFAM" id="SSF51419">
    <property type="entry name" value="PLP-binding barrel"/>
    <property type="match status" value="1"/>
</dbReference>
<dbReference type="Proteomes" id="UP000190037">
    <property type="component" value="Unassembled WGS sequence"/>
</dbReference>
<evidence type="ECO:0000313" key="3">
    <source>
        <dbReference type="Proteomes" id="UP000190037"/>
    </source>
</evidence>
<sequence length="343" mass="37994">MSLTLYVDAARWRKHQDEVRDTFPGLVPVMKGNGYGFTNPRLAEEATRMCVDTVAVGTTYEAALVKDYFDGKVLVLTPYLRGEEAVPLPDRTIRTVSSVQAARDLVGCRIVVACMTTMKRDGVTEEELVKLRTGMDDVRLEGFSLHLPLDHPDGYDPVVEVTGWVERLRAARLPVRTMYVSHLTAAELGVLRERYPDTEFRPRIGTDLWLGDHDALASRGTVLDVVRIARGERFGYRQRKAPSDGHLVVVSGGTAQGVGLEAPKTVRGVMPRAKGVARAGLATVNRSLSPFTWAGKQRWFAEPPHMQVSLLFLANDVAPPKPGDELEAALRHTTTHFDRIAIR</sequence>
<keyword evidence="3" id="KW-1185">Reference proteome</keyword>
<dbReference type="Gene3D" id="3.20.20.10">
    <property type="entry name" value="Alanine racemase"/>
    <property type="match status" value="1"/>
</dbReference>
<accession>A0A1T3NYW6</accession>
<evidence type="ECO:0000313" key="2">
    <source>
        <dbReference type="EMBL" id="OPC82018.1"/>
    </source>
</evidence>
<evidence type="ECO:0000259" key="1">
    <source>
        <dbReference type="Pfam" id="PF01168"/>
    </source>
</evidence>